<evidence type="ECO:0000256" key="10">
    <source>
        <dbReference type="ARBA" id="ARBA00031621"/>
    </source>
</evidence>
<keyword evidence="15" id="KW-1185">Reference proteome</keyword>
<feature type="compositionally biased region" description="Low complexity" evidence="12">
    <location>
        <begin position="1"/>
        <end position="18"/>
    </location>
</feature>
<evidence type="ECO:0000256" key="3">
    <source>
        <dbReference type="ARBA" id="ARBA00011918"/>
    </source>
</evidence>
<accession>A0AAN6WNW0</accession>
<dbReference type="GO" id="GO:0032259">
    <property type="term" value="P:methylation"/>
    <property type="evidence" value="ECO:0007669"/>
    <property type="project" value="UniProtKB-KW"/>
</dbReference>
<evidence type="ECO:0000313" key="14">
    <source>
        <dbReference type="EMBL" id="KAK4184730.1"/>
    </source>
</evidence>
<comment type="catalytic activity">
    <reaction evidence="1">
        <text>a 4-O-methyl-thymidine in DNA + L-cysteinyl-[protein] = a thymidine in DNA + S-methyl-L-cysteinyl-[protein]</text>
        <dbReference type="Rhea" id="RHEA:53428"/>
        <dbReference type="Rhea" id="RHEA-COMP:10131"/>
        <dbReference type="Rhea" id="RHEA-COMP:10132"/>
        <dbReference type="Rhea" id="RHEA-COMP:13555"/>
        <dbReference type="Rhea" id="RHEA-COMP:13556"/>
        <dbReference type="ChEBI" id="CHEBI:29950"/>
        <dbReference type="ChEBI" id="CHEBI:82612"/>
        <dbReference type="ChEBI" id="CHEBI:137386"/>
        <dbReference type="ChEBI" id="CHEBI:137387"/>
        <dbReference type="EC" id="2.1.1.63"/>
    </reaction>
</comment>
<keyword evidence="5 14" id="KW-0489">Methyltransferase</keyword>
<comment type="caution">
    <text evidence="14">The sequence shown here is derived from an EMBL/GenBank/DDBJ whole genome shotgun (WGS) entry which is preliminary data.</text>
</comment>
<keyword evidence="8" id="KW-0234">DNA repair</keyword>
<dbReference type="EMBL" id="MU864476">
    <property type="protein sequence ID" value="KAK4184730.1"/>
    <property type="molecule type" value="Genomic_DNA"/>
</dbReference>
<organism evidence="14 15">
    <name type="scientific">Podospora australis</name>
    <dbReference type="NCBI Taxonomy" id="1536484"/>
    <lineage>
        <taxon>Eukaryota</taxon>
        <taxon>Fungi</taxon>
        <taxon>Dikarya</taxon>
        <taxon>Ascomycota</taxon>
        <taxon>Pezizomycotina</taxon>
        <taxon>Sordariomycetes</taxon>
        <taxon>Sordariomycetidae</taxon>
        <taxon>Sordariales</taxon>
        <taxon>Podosporaceae</taxon>
        <taxon>Podospora</taxon>
    </lineage>
</organism>
<evidence type="ECO:0000256" key="8">
    <source>
        <dbReference type="ARBA" id="ARBA00023204"/>
    </source>
</evidence>
<evidence type="ECO:0000259" key="13">
    <source>
        <dbReference type="Pfam" id="PF01035"/>
    </source>
</evidence>
<dbReference type="Pfam" id="PF01035">
    <property type="entry name" value="DNA_binding_1"/>
    <property type="match status" value="1"/>
</dbReference>
<reference evidence="14" key="1">
    <citation type="journal article" date="2023" name="Mol. Phylogenet. Evol.">
        <title>Genome-scale phylogeny and comparative genomics of the fungal order Sordariales.</title>
        <authorList>
            <person name="Hensen N."/>
            <person name="Bonometti L."/>
            <person name="Westerberg I."/>
            <person name="Brannstrom I.O."/>
            <person name="Guillou S."/>
            <person name="Cros-Aarteil S."/>
            <person name="Calhoun S."/>
            <person name="Haridas S."/>
            <person name="Kuo A."/>
            <person name="Mondo S."/>
            <person name="Pangilinan J."/>
            <person name="Riley R."/>
            <person name="LaButti K."/>
            <person name="Andreopoulos B."/>
            <person name="Lipzen A."/>
            <person name="Chen C."/>
            <person name="Yan M."/>
            <person name="Daum C."/>
            <person name="Ng V."/>
            <person name="Clum A."/>
            <person name="Steindorff A."/>
            <person name="Ohm R.A."/>
            <person name="Martin F."/>
            <person name="Silar P."/>
            <person name="Natvig D.O."/>
            <person name="Lalanne C."/>
            <person name="Gautier V."/>
            <person name="Ament-Velasquez S.L."/>
            <person name="Kruys A."/>
            <person name="Hutchinson M.I."/>
            <person name="Powell A.J."/>
            <person name="Barry K."/>
            <person name="Miller A.N."/>
            <person name="Grigoriev I.V."/>
            <person name="Debuchy R."/>
            <person name="Gladieux P."/>
            <person name="Hiltunen Thoren M."/>
            <person name="Johannesson H."/>
        </authorList>
    </citation>
    <scope>NUCLEOTIDE SEQUENCE</scope>
    <source>
        <strain evidence="14">PSN309</strain>
    </source>
</reference>
<dbReference type="InterPro" id="IPR014048">
    <property type="entry name" value="MethylDNA_cys_MeTrfase_DNA-bd"/>
</dbReference>
<gene>
    <name evidence="14" type="ORF">QBC35DRAFT_40916</name>
</gene>
<dbReference type="PROSITE" id="PS00374">
    <property type="entry name" value="MGMT"/>
    <property type="match status" value="1"/>
</dbReference>
<evidence type="ECO:0000256" key="12">
    <source>
        <dbReference type="SAM" id="MobiDB-lite"/>
    </source>
</evidence>
<comment type="similarity">
    <text evidence="2">Belongs to the MGMT family.</text>
</comment>
<keyword evidence="7" id="KW-0227">DNA damage</keyword>
<feature type="domain" description="Methylated-DNA-[protein]-cysteine S-methyltransferase DNA binding" evidence="13">
    <location>
        <begin position="59"/>
        <end position="151"/>
    </location>
</feature>
<dbReference type="PANTHER" id="PTHR10815:SF13">
    <property type="entry name" value="METHYLATED-DNA--PROTEIN-CYSTEINE METHYLTRANSFERASE"/>
    <property type="match status" value="1"/>
</dbReference>
<sequence length="168" mass="17981">MATETMSMPASTTTTTTSSKRKHSLISKAPKPPLPSPIIATTSIETYLAQIKSSPKGSPFEKSIWSKICQIPPGSFSTYGLLASHLHSSPRAVGNALRKNPFAPGVPCHRILATGNTLGGFKGKVARRDGSEAEGNLTLIEKRTLLKKEGVRFDDKGRALGTPFMGFK</sequence>
<protein>
    <recommendedName>
        <fullName evidence="4">Methylated-DNA--protein-cysteine methyltransferase</fullName>
        <ecNumber evidence="3">2.1.1.63</ecNumber>
    </recommendedName>
    <alternativeName>
        <fullName evidence="9">6-O-methylguanine-DNA methyltransferase</fullName>
    </alternativeName>
    <alternativeName>
        <fullName evidence="10">O-6-methylguanine-DNA-alkyltransferase</fullName>
    </alternativeName>
</protein>
<comment type="catalytic activity">
    <reaction evidence="11">
        <text>a 6-O-methyl-2'-deoxyguanosine in DNA + L-cysteinyl-[protein] = S-methyl-L-cysteinyl-[protein] + a 2'-deoxyguanosine in DNA</text>
        <dbReference type="Rhea" id="RHEA:24000"/>
        <dbReference type="Rhea" id="RHEA-COMP:10131"/>
        <dbReference type="Rhea" id="RHEA-COMP:10132"/>
        <dbReference type="Rhea" id="RHEA-COMP:11367"/>
        <dbReference type="Rhea" id="RHEA-COMP:11368"/>
        <dbReference type="ChEBI" id="CHEBI:29950"/>
        <dbReference type="ChEBI" id="CHEBI:82612"/>
        <dbReference type="ChEBI" id="CHEBI:85445"/>
        <dbReference type="ChEBI" id="CHEBI:85448"/>
        <dbReference type="EC" id="2.1.1.63"/>
    </reaction>
</comment>
<evidence type="ECO:0000313" key="15">
    <source>
        <dbReference type="Proteomes" id="UP001302126"/>
    </source>
</evidence>
<dbReference type="CDD" id="cd06445">
    <property type="entry name" value="ATase"/>
    <property type="match status" value="1"/>
</dbReference>
<dbReference type="Proteomes" id="UP001302126">
    <property type="component" value="Unassembled WGS sequence"/>
</dbReference>
<evidence type="ECO:0000256" key="9">
    <source>
        <dbReference type="ARBA" id="ARBA00030795"/>
    </source>
</evidence>
<evidence type="ECO:0000256" key="6">
    <source>
        <dbReference type="ARBA" id="ARBA00022679"/>
    </source>
</evidence>
<evidence type="ECO:0000256" key="2">
    <source>
        <dbReference type="ARBA" id="ARBA00008711"/>
    </source>
</evidence>
<proteinExistence type="inferred from homology"/>
<dbReference type="EC" id="2.1.1.63" evidence="3"/>
<reference evidence="14" key="2">
    <citation type="submission" date="2023-05" db="EMBL/GenBank/DDBJ databases">
        <authorList>
            <consortium name="Lawrence Berkeley National Laboratory"/>
            <person name="Steindorff A."/>
            <person name="Hensen N."/>
            <person name="Bonometti L."/>
            <person name="Westerberg I."/>
            <person name="Brannstrom I.O."/>
            <person name="Guillou S."/>
            <person name="Cros-Aarteil S."/>
            <person name="Calhoun S."/>
            <person name="Haridas S."/>
            <person name="Kuo A."/>
            <person name="Mondo S."/>
            <person name="Pangilinan J."/>
            <person name="Riley R."/>
            <person name="Labutti K."/>
            <person name="Andreopoulos B."/>
            <person name="Lipzen A."/>
            <person name="Chen C."/>
            <person name="Yanf M."/>
            <person name="Daum C."/>
            <person name="Ng V."/>
            <person name="Clum A."/>
            <person name="Ohm R."/>
            <person name="Martin F."/>
            <person name="Silar P."/>
            <person name="Natvig D."/>
            <person name="Lalanne C."/>
            <person name="Gautier V."/>
            <person name="Ament-Velasquez S.L."/>
            <person name="Kruys A."/>
            <person name="Hutchinson M.I."/>
            <person name="Powell A.J."/>
            <person name="Barry K."/>
            <person name="Miller A.N."/>
            <person name="Grigoriev I.V."/>
            <person name="Debuchy R."/>
            <person name="Gladieux P."/>
            <person name="Thoren M.H."/>
            <person name="Johannesson H."/>
        </authorList>
    </citation>
    <scope>NUCLEOTIDE SEQUENCE</scope>
    <source>
        <strain evidence="14">PSN309</strain>
    </source>
</reference>
<evidence type="ECO:0000256" key="1">
    <source>
        <dbReference type="ARBA" id="ARBA00001286"/>
    </source>
</evidence>
<dbReference type="GO" id="GO:0003908">
    <property type="term" value="F:methylated-DNA-[protein]-cysteine S-methyltransferase activity"/>
    <property type="evidence" value="ECO:0007669"/>
    <property type="project" value="UniProtKB-EC"/>
</dbReference>
<keyword evidence="6" id="KW-0808">Transferase</keyword>
<dbReference type="InterPro" id="IPR036217">
    <property type="entry name" value="MethylDNA_cys_MeTrfase_DNAb"/>
</dbReference>
<dbReference type="Gene3D" id="1.10.10.10">
    <property type="entry name" value="Winged helix-like DNA-binding domain superfamily/Winged helix DNA-binding domain"/>
    <property type="match status" value="1"/>
</dbReference>
<name>A0AAN6WNW0_9PEZI</name>
<dbReference type="SUPFAM" id="SSF46767">
    <property type="entry name" value="Methylated DNA-protein cysteine methyltransferase, C-terminal domain"/>
    <property type="match status" value="1"/>
</dbReference>
<dbReference type="NCBIfam" id="TIGR00589">
    <property type="entry name" value="ogt"/>
    <property type="match status" value="1"/>
</dbReference>
<dbReference type="GO" id="GO:0006281">
    <property type="term" value="P:DNA repair"/>
    <property type="evidence" value="ECO:0007669"/>
    <property type="project" value="UniProtKB-KW"/>
</dbReference>
<feature type="region of interest" description="Disordered" evidence="12">
    <location>
        <begin position="1"/>
        <end position="34"/>
    </location>
</feature>
<dbReference type="InterPro" id="IPR001497">
    <property type="entry name" value="MethylDNA_cys_MeTrfase_AS"/>
</dbReference>
<evidence type="ECO:0000256" key="7">
    <source>
        <dbReference type="ARBA" id="ARBA00022763"/>
    </source>
</evidence>
<dbReference type="InterPro" id="IPR036388">
    <property type="entry name" value="WH-like_DNA-bd_sf"/>
</dbReference>
<evidence type="ECO:0000256" key="5">
    <source>
        <dbReference type="ARBA" id="ARBA00022603"/>
    </source>
</evidence>
<evidence type="ECO:0000256" key="4">
    <source>
        <dbReference type="ARBA" id="ARBA00015377"/>
    </source>
</evidence>
<evidence type="ECO:0000256" key="11">
    <source>
        <dbReference type="ARBA" id="ARBA00049348"/>
    </source>
</evidence>
<dbReference type="AlphaFoldDB" id="A0AAN6WNW0"/>
<dbReference type="PANTHER" id="PTHR10815">
    <property type="entry name" value="METHYLATED-DNA--PROTEIN-CYSTEINE METHYLTRANSFERASE"/>
    <property type="match status" value="1"/>
</dbReference>